<protein>
    <submittedName>
        <fullName evidence="2">Uncharacterized protein</fullName>
    </submittedName>
</protein>
<evidence type="ECO:0000313" key="3">
    <source>
        <dbReference type="Proteomes" id="UP001262754"/>
    </source>
</evidence>
<gene>
    <name evidence="2" type="ORF">J2800_000525</name>
</gene>
<proteinExistence type="predicted"/>
<dbReference type="EMBL" id="JAVDRL010000002">
    <property type="protein sequence ID" value="MDR6529801.1"/>
    <property type="molecule type" value="Genomic_DNA"/>
</dbReference>
<feature type="transmembrane region" description="Helical" evidence="1">
    <location>
        <begin position="17"/>
        <end position="38"/>
    </location>
</feature>
<organism evidence="2 3">
    <name type="scientific">Caulobacter rhizosphaerae</name>
    <dbReference type="NCBI Taxonomy" id="2010972"/>
    <lineage>
        <taxon>Bacteria</taxon>
        <taxon>Pseudomonadati</taxon>
        <taxon>Pseudomonadota</taxon>
        <taxon>Alphaproteobacteria</taxon>
        <taxon>Caulobacterales</taxon>
        <taxon>Caulobacteraceae</taxon>
        <taxon>Caulobacter</taxon>
    </lineage>
</organism>
<keyword evidence="1" id="KW-1133">Transmembrane helix</keyword>
<name>A0ABU1MVT4_9CAUL</name>
<keyword evidence="1" id="KW-0812">Transmembrane</keyword>
<reference evidence="2 3" key="1">
    <citation type="submission" date="2023-07" db="EMBL/GenBank/DDBJ databases">
        <title>Sorghum-associated microbial communities from plants grown in Nebraska, USA.</title>
        <authorList>
            <person name="Schachtman D."/>
        </authorList>
    </citation>
    <scope>NUCLEOTIDE SEQUENCE [LARGE SCALE GENOMIC DNA]</scope>
    <source>
        <strain evidence="2 3">DS2154</strain>
    </source>
</reference>
<keyword evidence="3" id="KW-1185">Reference proteome</keyword>
<comment type="caution">
    <text evidence="2">The sequence shown here is derived from an EMBL/GenBank/DDBJ whole genome shotgun (WGS) entry which is preliminary data.</text>
</comment>
<evidence type="ECO:0000313" key="2">
    <source>
        <dbReference type="EMBL" id="MDR6529801.1"/>
    </source>
</evidence>
<evidence type="ECO:0000256" key="1">
    <source>
        <dbReference type="SAM" id="Phobius"/>
    </source>
</evidence>
<keyword evidence="1" id="KW-0472">Membrane</keyword>
<sequence>MARHEIHHFRNRRTPKAVYIALGLALWLTLGLLSQAAFQMLG</sequence>
<dbReference type="RefSeq" id="WP_230983825.1">
    <property type="nucleotide sequence ID" value="NZ_BMLD01000007.1"/>
</dbReference>
<dbReference type="Proteomes" id="UP001262754">
    <property type="component" value="Unassembled WGS sequence"/>
</dbReference>
<accession>A0ABU1MVT4</accession>